<dbReference type="PIRSF" id="PIRSF000194">
    <property type="entry name" value="DHFR"/>
    <property type="match status" value="1"/>
</dbReference>
<feature type="domain" description="DHFR" evidence="10">
    <location>
        <begin position="3"/>
        <end position="161"/>
    </location>
</feature>
<accession>A0ABX5FEF3</accession>
<evidence type="ECO:0000256" key="1">
    <source>
        <dbReference type="ARBA" id="ARBA00004903"/>
    </source>
</evidence>
<keyword evidence="4 8" id="KW-0554">One-carbon metabolism</keyword>
<dbReference type="RefSeq" id="WP_106182217.1">
    <property type="nucleotide sequence ID" value="NZ_MUHY01000001.1"/>
</dbReference>
<sequence>MTILTLIVARAINGVIGRDNKLPWYLPKDLTHFKRLTMGKPIVMGRKTYDSIGHALPGRRNIIVTRNPSLSIDGCDVVNSLGEAKHLCIGAKEMFIIGGAQLYAEAMPYADKLMITEISKVFEGNAYFTEPNLTVWQETTREIHHAPSPNNFDFAYVTYERRQSHLEIS</sequence>
<keyword evidence="6 8" id="KW-0560">Oxidoreductase</keyword>
<dbReference type="InterPro" id="IPR024072">
    <property type="entry name" value="DHFR-like_dom_sf"/>
</dbReference>
<dbReference type="Pfam" id="PF00186">
    <property type="entry name" value="DHFR_1"/>
    <property type="match status" value="1"/>
</dbReference>
<evidence type="ECO:0000256" key="2">
    <source>
        <dbReference type="ARBA" id="ARBA00009539"/>
    </source>
</evidence>
<dbReference type="InterPro" id="IPR012259">
    <property type="entry name" value="DHFR"/>
</dbReference>
<evidence type="ECO:0000256" key="8">
    <source>
        <dbReference type="PIRNR" id="PIRNR000194"/>
    </source>
</evidence>
<dbReference type="PANTHER" id="PTHR48069">
    <property type="entry name" value="DIHYDROFOLATE REDUCTASE"/>
    <property type="match status" value="1"/>
</dbReference>
<comment type="similarity">
    <text evidence="2 8 9">Belongs to the dihydrofolate reductase family.</text>
</comment>
<organism evidence="11 12">
    <name type="scientific">Candidatus Pandoraea novymonadis</name>
    <dbReference type="NCBI Taxonomy" id="1808959"/>
    <lineage>
        <taxon>Bacteria</taxon>
        <taxon>Pseudomonadati</taxon>
        <taxon>Pseudomonadota</taxon>
        <taxon>Betaproteobacteria</taxon>
        <taxon>Burkholderiales</taxon>
        <taxon>Burkholderiaceae</taxon>
        <taxon>Pandoraea</taxon>
    </lineage>
</organism>
<evidence type="ECO:0000256" key="4">
    <source>
        <dbReference type="ARBA" id="ARBA00022563"/>
    </source>
</evidence>
<dbReference type="PROSITE" id="PS51330">
    <property type="entry name" value="DHFR_2"/>
    <property type="match status" value="1"/>
</dbReference>
<name>A0ABX5FEF3_9BURK</name>
<comment type="caution">
    <text evidence="11">The sequence shown here is derived from an EMBL/GenBank/DDBJ whole genome shotgun (WGS) entry which is preliminary data.</text>
</comment>
<dbReference type="Gene3D" id="3.40.430.10">
    <property type="entry name" value="Dihydrofolate Reductase, subunit A"/>
    <property type="match status" value="1"/>
</dbReference>
<evidence type="ECO:0000256" key="9">
    <source>
        <dbReference type="RuleBase" id="RU004474"/>
    </source>
</evidence>
<evidence type="ECO:0000256" key="7">
    <source>
        <dbReference type="ARBA" id="ARBA00025067"/>
    </source>
</evidence>
<proteinExistence type="inferred from homology"/>
<dbReference type="PRINTS" id="PR00070">
    <property type="entry name" value="DHFR"/>
</dbReference>
<comment type="pathway">
    <text evidence="1 8">Cofactor biosynthesis; tetrahydrofolate biosynthesis; 5,6,7,8-tetrahydrofolate from 7,8-dihydrofolate: step 1/1.</text>
</comment>
<evidence type="ECO:0000256" key="6">
    <source>
        <dbReference type="ARBA" id="ARBA00023002"/>
    </source>
</evidence>
<dbReference type="InterPro" id="IPR001796">
    <property type="entry name" value="DHFR_dom"/>
</dbReference>
<gene>
    <name evidence="11" type="primary">dhfrIII</name>
    <name evidence="11" type="ORF">BZL35_00320</name>
</gene>
<dbReference type="InterPro" id="IPR017925">
    <property type="entry name" value="DHFR_CS"/>
</dbReference>
<dbReference type="EMBL" id="MUHY01000001">
    <property type="protein sequence ID" value="PSB92093.1"/>
    <property type="molecule type" value="Genomic_DNA"/>
</dbReference>
<protein>
    <recommendedName>
        <fullName evidence="3 8">Dihydrofolate reductase</fullName>
        <ecNumber evidence="3 8">1.5.1.3</ecNumber>
    </recommendedName>
</protein>
<comment type="function">
    <text evidence="7 8">Key enzyme in folate metabolism. Catalyzes an essential reaction for de novo glycine and purine synthesis, and for DNA precursor synthesis.</text>
</comment>
<evidence type="ECO:0000256" key="3">
    <source>
        <dbReference type="ARBA" id="ARBA00012856"/>
    </source>
</evidence>
<evidence type="ECO:0000256" key="5">
    <source>
        <dbReference type="ARBA" id="ARBA00022857"/>
    </source>
</evidence>
<dbReference type="PANTHER" id="PTHR48069:SF3">
    <property type="entry name" value="DIHYDROFOLATE REDUCTASE"/>
    <property type="match status" value="1"/>
</dbReference>
<keyword evidence="5 8" id="KW-0521">NADP</keyword>
<reference evidence="11 12" key="1">
    <citation type="journal article" date="2017" name="Front. Microbiol.">
        <title>Genome of Ca. Pandoraea novymonadis, an Endosymbiotic Bacterium of the Trypanosomatid Novymonas esmeraldas.</title>
        <authorList>
            <person name="Kostygov A.Y."/>
            <person name="Butenko A."/>
            <person name="Nenarokova A."/>
            <person name="Tashyreva D."/>
            <person name="Flegontov P."/>
            <person name="Lukes J."/>
            <person name="Yurchenko V."/>
        </authorList>
    </citation>
    <scope>NUCLEOTIDE SEQUENCE [LARGE SCALE GENOMIC DNA]</scope>
    <source>
        <strain evidence="11 12">E262</strain>
    </source>
</reference>
<dbReference type="CDD" id="cd00209">
    <property type="entry name" value="DHFR"/>
    <property type="match status" value="1"/>
</dbReference>
<keyword evidence="12" id="KW-1185">Reference proteome</keyword>
<dbReference type="PROSITE" id="PS00075">
    <property type="entry name" value="DHFR_1"/>
    <property type="match status" value="1"/>
</dbReference>
<dbReference type="Proteomes" id="UP000242660">
    <property type="component" value="Unassembled WGS sequence"/>
</dbReference>
<evidence type="ECO:0000313" key="11">
    <source>
        <dbReference type="EMBL" id="PSB92093.1"/>
    </source>
</evidence>
<dbReference type="SUPFAM" id="SSF53597">
    <property type="entry name" value="Dihydrofolate reductase-like"/>
    <property type="match status" value="1"/>
</dbReference>
<dbReference type="EC" id="1.5.1.3" evidence="3 8"/>
<evidence type="ECO:0000259" key="10">
    <source>
        <dbReference type="PROSITE" id="PS51330"/>
    </source>
</evidence>
<evidence type="ECO:0000313" key="12">
    <source>
        <dbReference type="Proteomes" id="UP000242660"/>
    </source>
</evidence>
<comment type="catalytic activity">
    <reaction evidence="8">
        <text>(6S)-5,6,7,8-tetrahydrofolate + NADP(+) = 7,8-dihydrofolate + NADPH + H(+)</text>
        <dbReference type="Rhea" id="RHEA:15009"/>
        <dbReference type="ChEBI" id="CHEBI:15378"/>
        <dbReference type="ChEBI" id="CHEBI:57451"/>
        <dbReference type="ChEBI" id="CHEBI:57453"/>
        <dbReference type="ChEBI" id="CHEBI:57783"/>
        <dbReference type="ChEBI" id="CHEBI:58349"/>
        <dbReference type="EC" id="1.5.1.3"/>
    </reaction>
</comment>